<dbReference type="EMBL" id="JBHSDH010000013">
    <property type="protein sequence ID" value="MFC4292680.1"/>
    <property type="molecule type" value="Genomic_DNA"/>
</dbReference>
<proteinExistence type="predicted"/>
<dbReference type="PIRSF" id="PIRSF028744">
    <property type="entry name" value="Addict_mod_HI1419"/>
    <property type="match status" value="1"/>
</dbReference>
<evidence type="ECO:0000313" key="2">
    <source>
        <dbReference type="Proteomes" id="UP001595887"/>
    </source>
</evidence>
<dbReference type="InterPro" id="IPR014056">
    <property type="entry name" value="TypeIITA-like_toxin_pred"/>
</dbReference>
<organism evidence="1 2">
    <name type="scientific">Sphingorhabdus arenilitoris</name>
    <dbReference type="NCBI Taxonomy" id="1490041"/>
    <lineage>
        <taxon>Bacteria</taxon>
        <taxon>Pseudomonadati</taxon>
        <taxon>Pseudomonadota</taxon>
        <taxon>Alphaproteobacteria</taxon>
        <taxon>Sphingomonadales</taxon>
        <taxon>Sphingomonadaceae</taxon>
        <taxon>Sphingorhabdus</taxon>
    </lineage>
</organism>
<comment type="caution">
    <text evidence="1">The sequence shown here is derived from an EMBL/GenBank/DDBJ whole genome shotgun (WGS) entry which is preliminary data.</text>
</comment>
<protein>
    <submittedName>
        <fullName evidence="1">Type II toxin-antitoxin system RelE/ParE family toxin</fullName>
    </submittedName>
</protein>
<dbReference type="PANTHER" id="PTHR41791">
    <property type="entry name" value="SSL7039 PROTEIN"/>
    <property type="match status" value="1"/>
</dbReference>
<dbReference type="NCBIfam" id="TIGR02683">
    <property type="entry name" value="upstrm_HI1419"/>
    <property type="match status" value="1"/>
</dbReference>
<reference evidence="2" key="1">
    <citation type="journal article" date="2019" name="Int. J. Syst. Evol. Microbiol.">
        <title>The Global Catalogue of Microorganisms (GCM) 10K type strain sequencing project: providing services to taxonomists for standard genome sequencing and annotation.</title>
        <authorList>
            <consortium name="The Broad Institute Genomics Platform"/>
            <consortium name="The Broad Institute Genome Sequencing Center for Infectious Disease"/>
            <person name="Wu L."/>
            <person name="Ma J."/>
        </authorList>
    </citation>
    <scope>NUCLEOTIDE SEQUENCE [LARGE SCALE GENOMIC DNA]</scope>
    <source>
        <strain evidence="2">CECT 8531</strain>
    </source>
</reference>
<sequence length="100" mass="11150">MKSPYRIARTEIFGKWLDGLKDRKGQTIIARRIERVAVGNLGDVKALGQGLHELRIAFGPGYQVYFTFEGDRLIILLSGGDKGSQSRDIAAARKMLVEDE</sequence>
<evidence type="ECO:0000313" key="1">
    <source>
        <dbReference type="EMBL" id="MFC4292680.1"/>
    </source>
</evidence>
<name>A0ABV8RHD8_9SPHN</name>
<dbReference type="PANTHER" id="PTHR41791:SF1">
    <property type="entry name" value="SSL7039 PROTEIN"/>
    <property type="match status" value="1"/>
</dbReference>
<dbReference type="Proteomes" id="UP001595887">
    <property type="component" value="Unassembled WGS sequence"/>
</dbReference>
<gene>
    <name evidence="1" type="ORF">ACFOWX_09675</name>
</gene>
<keyword evidence="2" id="KW-1185">Reference proteome</keyword>
<accession>A0ABV8RHD8</accession>
<dbReference type="RefSeq" id="WP_381423568.1">
    <property type="nucleotide sequence ID" value="NZ_JBHSDH010000013.1"/>
</dbReference>